<feature type="compositionally biased region" description="Pro residues" evidence="1">
    <location>
        <begin position="161"/>
        <end position="175"/>
    </location>
</feature>
<dbReference type="CDD" id="cd00118">
    <property type="entry name" value="LysM"/>
    <property type="match status" value="1"/>
</dbReference>
<evidence type="ECO:0000313" key="2">
    <source>
        <dbReference type="EMBL" id="TDL25492.1"/>
    </source>
</evidence>
<organism evidence="2 3">
    <name type="scientific">Rickenella mellea</name>
    <dbReference type="NCBI Taxonomy" id="50990"/>
    <lineage>
        <taxon>Eukaryota</taxon>
        <taxon>Fungi</taxon>
        <taxon>Dikarya</taxon>
        <taxon>Basidiomycota</taxon>
        <taxon>Agaricomycotina</taxon>
        <taxon>Agaricomycetes</taxon>
        <taxon>Hymenochaetales</taxon>
        <taxon>Rickenellaceae</taxon>
        <taxon>Rickenella</taxon>
    </lineage>
</organism>
<gene>
    <name evidence="2" type="ORF">BD410DRAFT_784482</name>
</gene>
<proteinExistence type="predicted"/>
<name>A0A4Y7QEH9_9AGAM</name>
<dbReference type="InterPro" id="IPR018392">
    <property type="entry name" value="LysM"/>
</dbReference>
<keyword evidence="3" id="KW-1185">Reference proteome</keyword>
<feature type="region of interest" description="Disordered" evidence="1">
    <location>
        <begin position="78"/>
        <end position="175"/>
    </location>
</feature>
<dbReference type="InterPro" id="IPR036779">
    <property type="entry name" value="LysM_dom_sf"/>
</dbReference>
<accession>A0A4Y7QEH9</accession>
<dbReference type="OrthoDB" id="2107166at2759"/>
<feature type="compositionally biased region" description="Acidic residues" evidence="1">
    <location>
        <begin position="119"/>
        <end position="132"/>
    </location>
</feature>
<protein>
    <recommendedName>
        <fullName evidence="4">LysM domain-containing protein</fullName>
    </recommendedName>
</protein>
<reference evidence="2 3" key="1">
    <citation type="submission" date="2018-06" db="EMBL/GenBank/DDBJ databases">
        <title>A transcriptomic atlas of mushroom development highlights an independent origin of complex multicellularity.</title>
        <authorList>
            <consortium name="DOE Joint Genome Institute"/>
            <person name="Krizsan K."/>
            <person name="Almasi E."/>
            <person name="Merenyi Z."/>
            <person name="Sahu N."/>
            <person name="Viragh M."/>
            <person name="Koszo T."/>
            <person name="Mondo S."/>
            <person name="Kiss B."/>
            <person name="Balint B."/>
            <person name="Kues U."/>
            <person name="Barry K."/>
            <person name="Hegedus J.C."/>
            <person name="Henrissat B."/>
            <person name="Johnson J."/>
            <person name="Lipzen A."/>
            <person name="Ohm R."/>
            <person name="Nagy I."/>
            <person name="Pangilinan J."/>
            <person name="Yan J."/>
            <person name="Xiong Y."/>
            <person name="Grigoriev I.V."/>
            <person name="Hibbett D.S."/>
            <person name="Nagy L.G."/>
        </authorList>
    </citation>
    <scope>NUCLEOTIDE SEQUENCE [LARGE SCALE GENOMIC DNA]</scope>
    <source>
        <strain evidence="2 3">SZMC22713</strain>
    </source>
</reference>
<dbReference type="EMBL" id="ML170163">
    <property type="protein sequence ID" value="TDL25492.1"/>
    <property type="molecule type" value="Genomic_DNA"/>
</dbReference>
<dbReference type="Gene3D" id="3.10.350.10">
    <property type="entry name" value="LysM domain"/>
    <property type="match status" value="1"/>
</dbReference>
<dbReference type="VEuPathDB" id="FungiDB:BD410DRAFT_784482"/>
<feature type="region of interest" description="Disordered" evidence="1">
    <location>
        <begin position="226"/>
        <end position="254"/>
    </location>
</feature>
<evidence type="ECO:0000256" key="1">
    <source>
        <dbReference type="SAM" id="MobiDB-lite"/>
    </source>
</evidence>
<dbReference type="Proteomes" id="UP000294933">
    <property type="component" value="Unassembled WGS sequence"/>
</dbReference>
<feature type="compositionally biased region" description="Basic and acidic residues" evidence="1">
    <location>
        <begin position="90"/>
        <end position="102"/>
    </location>
</feature>
<evidence type="ECO:0000313" key="3">
    <source>
        <dbReference type="Proteomes" id="UP000294933"/>
    </source>
</evidence>
<dbReference type="SUPFAM" id="SSF54106">
    <property type="entry name" value="LysM domain"/>
    <property type="match status" value="1"/>
</dbReference>
<feature type="compositionally biased region" description="Basic and acidic residues" evidence="1">
    <location>
        <begin position="244"/>
        <end position="254"/>
    </location>
</feature>
<evidence type="ECO:0008006" key="4">
    <source>
        <dbReference type="Google" id="ProtNLM"/>
    </source>
</evidence>
<sequence>MPPITNPQALCLACSSSLPPKSHLPSSSSSGSSSNATYITPCCERPICPACLRSNPRLARYNPCLACLGGVGAVTGRNASGIGKVGGQKGDLKKRDERERGDNVNVDGAVRDEDVFVLGDDDEDGGDDFGGEGEERASLSLRTPPPEYSSATQLDDQVPQTPQPPSPEPVPEPVPMPSKYYLQKGDTLLGIGLRFGVDHRALCRLNNLPPSTLTTTPHILHTRTFITLPPSSKPPPSTPLLSEEETKEREARRAREKAEKRFQFVTKEVDWRVARAYVALADDPCEAAASAMKRKELGIPRDSDSKDGGEVEARAVDAYLEDEEWERTVGGPCKVQGWPVIGSSWLSKT</sequence>
<dbReference type="AlphaFoldDB" id="A0A4Y7QEH9"/>